<evidence type="ECO:0000256" key="3">
    <source>
        <dbReference type="ARBA" id="ARBA00004630"/>
    </source>
</evidence>
<dbReference type="PROSITE" id="PS51837">
    <property type="entry name" value="LITAF"/>
    <property type="match status" value="1"/>
</dbReference>
<proteinExistence type="inferred from homology"/>
<keyword evidence="7 9" id="KW-0472">Membrane</keyword>
<dbReference type="GO" id="GO:0005765">
    <property type="term" value="C:lysosomal membrane"/>
    <property type="evidence" value="ECO:0007669"/>
    <property type="project" value="UniProtKB-SubCell"/>
</dbReference>
<dbReference type="InterPro" id="IPR006629">
    <property type="entry name" value="LITAF"/>
</dbReference>
<accession>A0A8B7Y942</accession>
<dbReference type="SMART" id="SM00714">
    <property type="entry name" value="LITAF"/>
    <property type="match status" value="1"/>
</dbReference>
<dbReference type="Proteomes" id="UP000694845">
    <property type="component" value="Unplaced"/>
</dbReference>
<keyword evidence="6" id="KW-0862">Zinc</keyword>
<dbReference type="PANTHER" id="PTHR23292:SF6">
    <property type="entry name" value="FI16602P1-RELATED"/>
    <property type="match status" value="1"/>
</dbReference>
<protein>
    <submittedName>
        <fullName evidence="12">Lipopolysaccharide-induced tumor necrosis factor-alpha factor homolog</fullName>
    </submittedName>
</protein>
<feature type="domain" description="LITAF" evidence="10">
    <location>
        <begin position="48"/>
        <end position="132"/>
    </location>
</feature>
<reference evidence="12" key="1">
    <citation type="submission" date="2025-08" db="UniProtKB">
        <authorList>
            <consortium name="RefSeq"/>
        </authorList>
    </citation>
    <scope>IDENTIFICATION</scope>
</reference>
<evidence type="ECO:0000259" key="10">
    <source>
        <dbReference type="PROSITE" id="PS51837"/>
    </source>
</evidence>
<dbReference type="AlphaFoldDB" id="A0A8B7Y942"/>
<keyword evidence="9" id="KW-0812">Transmembrane</keyword>
<comment type="subcellular location">
    <subcellularLocation>
        <location evidence="2">Endosome membrane</location>
        <topology evidence="2">Peripheral membrane protein</topology>
    </subcellularLocation>
    <subcellularLocation>
        <location evidence="1">Late endosome membrane</location>
    </subcellularLocation>
    <subcellularLocation>
        <location evidence="3">Lysosome membrane</location>
        <topology evidence="3">Peripheral membrane protein</topology>
        <orientation evidence="3">Cytoplasmic side</orientation>
    </subcellularLocation>
</comment>
<keyword evidence="9" id="KW-1133">Transmembrane helix</keyword>
<dbReference type="RefSeq" id="XP_022088875.1">
    <property type="nucleotide sequence ID" value="XM_022233183.1"/>
</dbReference>
<organism evidence="11 12">
    <name type="scientific">Acanthaster planci</name>
    <name type="common">Crown-of-thorns starfish</name>
    <dbReference type="NCBI Taxonomy" id="133434"/>
    <lineage>
        <taxon>Eukaryota</taxon>
        <taxon>Metazoa</taxon>
        <taxon>Echinodermata</taxon>
        <taxon>Eleutherozoa</taxon>
        <taxon>Asterozoa</taxon>
        <taxon>Asteroidea</taxon>
        <taxon>Valvatacea</taxon>
        <taxon>Valvatida</taxon>
        <taxon>Acanthasteridae</taxon>
        <taxon>Acanthaster</taxon>
    </lineage>
</organism>
<evidence type="ECO:0000256" key="5">
    <source>
        <dbReference type="ARBA" id="ARBA00022723"/>
    </source>
</evidence>
<evidence type="ECO:0000313" key="12">
    <source>
        <dbReference type="RefSeq" id="XP_022088875.1"/>
    </source>
</evidence>
<evidence type="ECO:0000256" key="7">
    <source>
        <dbReference type="ARBA" id="ARBA00023136"/>
    </source>
</evidence>
<feature type="transmembrane region" description="Helical" evidence="9">
    <location>
        <begin position="85"/>
        <end position="108"/>
    </location>
</feature>
<evidence type="ECO:0000256" key="9">
    <source>
        <dbReference type="SAM" id="Phobius"/>
    </source>
</evidence>
<dbReference type="GeneID" id="110978289"/>
<gene>
    <name evidence="12" type="primary">LOC110978289</name>
</gene>
<dbReference type="GO" id="GO:0031902">
    <property type="term" value="C:late endosome membrane"/>
    <property type="evidence" value="ECO:0007669"/>
    <property type="project" value="UniProtKB-SubCell"/>
</dbReference>
<comment type="similarity">
    <text evidence="4">Belongs to the CDIP1/LITAF family.</text>
</comment>
<evidence type="ECO:0000256" key="4">
    <source>
        <dbReference type="ARBA" id="ARBA00005975"/>
    </source>
</evidence>
<dbReference type="Pfam" id="PF10601">
    <property type="entry name" value="zf-LITAF-like"/>
    <property type="match status" value="1"/>
</dbReference>
<dbReference type="OMA" id="FLPCCIS"/>
<dbReference type="GO" id="GO:0008270">
    <property type="term" value="F:zinc ion binding"/>
    <property type="evidence" value="ECO:0007669"/>
    <property type="project" value="TreeGrafter"/>
</dbReference>
<sequence length="134" mass="14368">MATTKEQEAQPLPYPSYQSGPMQPQSAMPPASGPIPPTIPAPMSTAAQSTVCVQSTVIFGEFSTAMQCPHCQNTINTRISHQVGLLTWLVAGGICLFGGFLGCCLIPFCLDFCLDVVHSCPTCNHQLGVYQRLH</sequence>
<evidence type="ECO:0000256" key="2">
    <source>
        <dbReference type="ARBA" id="ARBA00004481"/>
    </source>
</evidence>
<dbReference type="OrthoDB" id="5599753at2759"/>
<feature type="compositionally biased region" description="Polar residues" evidence="8">
    <location>
        <begin position="16"/>
        <end position="26"/>
    </location>
</feature>
<name>A0A8B7Y942_ACAPL</name>
<evidence type="ECO:0000256" key="6">
    <source>
        <dbReference type="ARBA" id="ARBA00022833"/>
    </source>
</evidence>
<feature type="region of interest" description="Disordered" evidence="8">
    <location>
        <begin position="1"/>
        <end position="43"/>
    </location>
</feature>
<feature type="compositionally biased region" description="Pro residues" evidence="8">
    <location>
        <begin position="31"/>
        <end position="40"/>
    </location>
</feature>
<evidence type="ECO:0000256" key="8">
    <source>
        <dbReference type="SAM" id="MobiDB-lite"/>
    </source>
</evidence>
<dbReference type="KEGG" id="aplc:110978289"/>
<keyword evidence="5" id="KW-0479">Metal-binding</keyword>
<evidence type="ECO:0000256" key="1">
    <source>
        <dbReference type="ARBA" id="ARBA00004414"/>
    </source>
</evidence>
<dbReference type="InterPro" id="IPR037519">
    <property type="entry name" value="LITAF_fam"/>
</dbReference>
<evidence type="ECO:0000313" key="11">
    <source>
        <dbReference type="Proteomes" id="UP000694845"/>
    </source>
</evidence>
<dbReference type="PANTHER" id="PTHR23292">
    <property type="entry name" value="LIPOPOLYSACCHARIDE-INDUCED TUMOR NECROSIS FACTOR-ALPHA FACTOR"/>
    <property type="match status" value="1"/>
</dbReference>
<keyword evidence="11" id="KW-1185">Reference proteome</keyword>